<reference evidence="5 6" key="1">
    <citation type="submission" date="2024-02" db="EMBL/GenBank/DDBJ databases">
        <authorList>
            <person name="Saticioglu I.B."/>
        </authorList>
    </citation>
    <scope>NUCLEOTIDE SEQUENCE [LARGE SCALE GENOMIC DNA]</scope>
    <source>
        <strain evidence="5 6">Mu-86</strain>
    </source>
</reference>
<dbReference type="PANTHER" id="PTHR11559">
    <property type="entry name" value="CARBOXYLESTERASE"/>
    <property type="match status" value="1"/>
</dbReference>
<sequence>MSDPQSSTTKLHLTAGNVRGTESGGIRRFLGIPYALPPFDERRFRLPEPVPPWEGERDATQFGATAPQSPYPGAIGELLSSVEIAGDDILTANVWTPVEAHSLPVMVWFHGGALERGTPALSAYDGSAFARDGVVFVSIAYRVGSEGFSVLEGAPCNLGLADAAAGLRWVHDEITHFGGDPNRITIVGESAGGAIVAALLSRPDTVKLVAGAAIESAPLVADSMARAGRVTRALAKRLGLPATRDAFAQITPRILLEERRQQSAGGSPLGGAPGFALAIDPDTLPLSPHEALVNVEVPLLIGTNTDEYRLWFPPAALAAITTLKFQLGRLALGISSRAVKLYRAAWPHASTGELFGQIATDVLLRKAAVSVAEKRRANSFVYEFAWQSPVRELKAAHAIEIGFVFDQLNAADSVRMAGRLAPQALADQMHADWVRFIRTGDPGWPAYGAQRTTQLYDTATTAVALRRADALDSLPAPKVR</sequence>
<dbReference type="InterPro" id="IPR029058">
    <property type="entry name" value="AB_hydrolase_fold"/>
</dbReference>
<comment type="caution">
    <text evidence="5">The sequence shown here is derived from an EMBL/GenBank/DDBJ whole genome shotgun (WGS) entry which is preliminary data.</text>
</comment>
<accession>A0ABU8LUM8</accession>
<gene>
    <name evidence="5" type="ORF">WDU96_08185</name>
</gene>
<keyword evidence="6" id="KW-1185">Reference proteome</keyword>
<evidence type="ECO:0000259" key="4">
    <source>
        <dbReference type="Pfam" id="PF00135"/>
    </source>
</evidence>
<dbReference type="EMBL" id="JBBDGL010000002">
    <property type="protein sequence ID" value="MEJ1155573.1"/>
    <property type="molecule type" value="Genomic_DNA"/>
</dbReference>
<comment type="similarity">
    <text evidence="1 3">Belongs to the type-B carboxylesterase/lipase family.</text>
</comment>
<dbReference type="EC" id="3.1.1.-" evidence="3"/>
<protein>
    <recommendedName>
        <fullName evidence="3">Carboxylic ester hydrolase</fullName>
        <ecNumber evidence="3">3.1.1.-</ecNumber>
    </recommendedName>
</protein>
<feature type="domain" description="Carboxylesterase type B" evidence="4">
    <location>
        <begin position="9"/>
        <end position="447"/>
    </location>
</feature>
<name>A0ABU8LUM8_9MICO</name>
<dbReference type="Proteomes" id="UP001368654">
    <property type="component" value="Unassembled WGS sequence"/>
</dbReference>
<dbReference type="Pfam" id="PF00135">
    <property type="entry name" value="COesterase"/>
    <property type="match status" value="1"/>
</dbReference>
<dbReference type="PROSITE" id="PS00122">
    <property type="entry name" value="CARBOXYLESTERASE_B_1"/>
    <property type="match status" value="1"/>
</dbReference>
<keyword evidence="2 3" id="KW-0378">Hydrolase</keyword>
<evidence type="ECO:0000313" key="5">
    <source>
        <dbReference type="EMBL" id="MEJ1155573.1"/>
    </source>
</evidence>
<evidence type="ECO:0000256" key="2">
    <source>
        <dbReference type="ARBA" id="ARBA00022801"/>
    </source>
</evidence>
<dbReference type="SUPFAM" id="SSF53474">
    <property type="entry name" value="alpha/beta-Hydrolases"/>
    <property type="match status" value="1"/>
</dbReference>
<dbReference type="InterPro" id="IPR050309">
    <property type="entry name" value="Type-B_Carboxylest/Lipase"/>
</dbReference>
<evidence type="ECO:0000313" key="6">
    <source>
        <dbReference type="Proteomes" id="UP001368654"/>
    </source>
</evidence>
<dbReference type="RefSeq" id="WP_337338003.1">
    <property type="nucleotide sequence ID" value="NZ_JBBDGL010000002.1"/>
</dbReference>
<dbReference type="InterPro" id="IPR019826">
    <property type="entry name" value="Carboxylesterase_B_AS"/>
</dbReference>
<proteinExistence type="inferred from homology"/>
<dbReference type="InterPro" id="IPR002018">
    <property type="entry name" value="CarbesteraseB"/>
</dbReference>
<organism evidence="5 6">
    <name type="scientific">Microbacterium marmarense</name>
    <dbReference type="NCBI Taxonomy" id="3122051"/>
    <lineage>
        <taxon>Bacteria</taxon>
        <taxon>Bacillati</taxon>
        <taxon>Actinomycetota</taxon>
        <taxon>Actinomycetes</taxon>
        <taxon>Micrococcales</taxon>
        <taxon>Microbacteriaceae</taxon>
        <taxon>Microbacterium</taxon>
    </lineage>
</organism>
<evidence type="ECO:0000256" key="1">
    <source>
        <dbReference type="ARBA" id="ARBA00005964"/>
    </source>
</evidence>
<evidence type="ECO:0000256" key="3">
    <source>
        <dbReference type="RuleBase" id="RU361235"/>
    </source>
</evidence>
<dbReference type="Gene3D" id="3.40.50.1820">
    <property type="entry name" value="alpha/beta hydrolase"/>
    <property type="match status" value="1"/>
</dbReference>